<sequence>MGAVQLQAWGQLFDATGSMPVQERHLLICGPEPAADWQCLQNLLASESVVGLCRPEEEAMLQAALRPGWRHQGLRAERLCHGDTHPILPGESGAAVVVGSGGSQGQRRWCFQPLNHLQRAARALVGWPAEVPGSGGRTFPLSLAGLANPLPLHHISGLMPPLRSQVLGIPHRFLPRCQWRDRKQRPPLQGWGLFLVPTQLQWLMGQAGGVDWLQQPSCCWVGGAPLAPALRQQARRAGLNLSPCYGSTETGAMVTALEPHQFLAGVESCGLPLSHVTLRTAPAHDSPGVLEIRTPVLTPGFLVHGRLLPLPLENGWWRTTDRVRLGRHGLQVLGRLDGAINSGGETVFPETIEAELVGLDGLEAVLVVGVEDVHWGQRLVGLYRGTVSVAMLKTAVARRPPAERPKQWLHCPRLTPNAQGKWERRRWQVWAERTCSRAM</sequence>
<evidence type="ECO:0000256" key="1">
    <source>
        <dbReference type="ARBA" id="ARBA00006432"/>
    </source>
</evidence>
<reference evidence="4 5" key="1">
    <citation type="submission" date="2017-02" db="EMBL/GenBank/DDBJ databases">
        <title>Draft Genome Sequences of 'Candidatus Synechococcus spongiarum', Cyanobacterial Symbionts of the Mediterranean Sponge Aplysina aerophoba from two locations.</title>
        <authorList>
            <person name="Slaby B.M."/>
            <person name="Hentschel U."/>
        </authorList>
    </citation>
    <scope>NUCLEOTIDE SEQUENCE [LARGE SCALE GENOMIC DNA]</scope>
    <source>
        <strain evidence="4">LMB bulk15M</strain>
    </source>
</reference>
<evidence type="ECO:0000259" key="3">
    <source>
        <dbReference type="Pfam" id="PF00501"/>
    </source>
</evidence>
<evidence type="ECO:0000313" key="5">
    <source>
        <dbReference type="Proteomes" id="UP000242636"/>
    </source>
</evidence>
<dbReference type="Gene3D" id="3.40.50.12780">
    <property type="entry name" value="N-terminal domain of ligase-like"/>
    <property type="match status" value="1"/>
</dbReference>
<dbReference type="GO" id="GO:0006631">
    <property type="term" value="P:fatty acid metabolic process"/>
    <property type="evidence" value="ECO:0007669"/>
    <property type="project" value="TreeGrafter"/>
</dbReference>
<keyword evidence="2" id="KW-0436">Ligase</keyword>
<organism evidence="4 5">
    <name type="scientific">Candidatus Synechococcus spongiarum LMB bulk15M</name>
    <dbReference type="NCBI Taxonomy" id="1943582"/>
    <lineage>
        <taxon>Bacteria</taxon>
        <taxon>Bacillati</taxon>
        <taxon>Cyanobacteriota</taxon>
        <taxon>Cyanophyceae</taxon>
        <taxon>Synechococcales</taxon>
        <taxon>Synechococcaceae</taxon>
        <taxon>Synechococcus</taxon>
    </lineage>
</organism>
<evidence type="ECO:0000256" key="2">
    <source>
        <dbReference type="ARBA" id="ARBA00022598"/>
    </source>
</evidence>
<protein>
    <recommendedName>
        <fullName evidence="3">AMP-dependent synthetase/ligase domain-containing protein</fullName>
    </recommendedName>
</protein>
<gene>
    <name evidence="4" type="ORF">BV61_02850</name>
</gene>
<comment type="caution">
    <text evidence="4">The sequence shown here is derived from an EMBL/GenBank/DDBJ whole genome shotgun (WGS) entry which is preliminary data.</text>
</comment>
<dbReference type="PANTHER" id="PTHR43201">
    <property type="entry name" value="ACYL-COA SYNTHETASE"/>
    <property type="match status" value="1"/>
</dbReference>
<dbReference type="InterPro" id="IPR042099">
    <property type="entry name" value="ANL_N_sf"/>
</dbReference>
<dbReference type="Proteomes" id="UP000242636">
    <property type="component" value="Unassembled WGS sequence"/>
</dbReference>
<dbReference type="SUPFAM" id="SSF56801">
    <property type="entry name" value="Acetyl-CoA synthetase-like"/>
    <property type="match status" value="1"/>
</dbReference>
<dbReference type="Gene3D" id="3.30.300.30">
    <property type="match status" value="1"/>
</dbReference>
<dbReference type="Pfam" id="PF00501">
    <property type="entry name" value="AMP-binding"/>
    <property type="match status" value="1"/>
</dbReference>
<name>A0A1T1D0Z9_9SYNE</name>
<feature type="domain" description="AMP-dependent synthetase/ligase" evidence="3">
    <location>
        <begin position="149"/>
        <end position="300"/>
    </location>
</feature>
<dbReference type="AlphaFoldDB" id="A0A1T1D0Z9"/>
<dbReference type="InterPro" id="IPR045851">
    <property type="entry name" value="AMP-bd_C_sf"/>
</dbReference>
<dbReference type="EMBL" id="MWLD01000036">
    <property type="protein sequence ID" value="OOV34450.1"/>
    <property type="molecule type" value="Genomic_DNA"/>
</dbReference>
<comment type="similarity">
    <text evidence="1">Belongs to the ATP-dependent AMP-binding enzyme family.</text>
</comment>
<evidence type="ECO:0000313" key="4">
    <source>
        <dbReference type="EMBL" id="OOV34450.1"/>
    </source>
</evidence>
<keyword evidence="5" id="KW-1185">Reference proteome</keyword>
<dbReference type="InterPro" id="IPR000873">
    <property type="entry name" value="AMP-dep_synth/lig_dom"/>
</dbReference>
<dbReference type="PANTHER" id="PTHR43201:SF5">
    <property type="entry name" value="MEDIUM-CHAIN ACYL-COA LIGASE ACSF2, MITOCHONDRIAL"/>
    <property type="match status" value="1"/>
</dbReference>
<accession>A0A1T1D0Z9</accession>
<dbReference type="GO" id="GO:0031956">
    <property type="term" value="F:medium-chain fatty acid-CoA ligase activity"/>
    <property type="evidence" value="ECO:0007669"/>
    <property type="project" value="TreeGrafter"/>
</dbReference>
<proteinExistence type="inferred from homology"/>